<keyword evidence="13" id="KW-1185">Reference proteome</keyword>
<feature type="transmembrane region" description="Helical" evidence="11">
    <location>
        <begin position="137"/>
        <end position="157"/>
    </location>
</feature>
<comment type="subunit">
    <text evidence="2">The complex is composed of two ATP-binding proteins (LsrA), two transmembrane proteins (LsrC and LsrD) and a solute-binding protein (LsrB).</text>
</comment>
<reference evidence="13" key="1">
    <citation type="submission" date="2016-10" db="EMBL/GenBank/DDBJ databases">
        <authorList>
            <person name="Varghese N."/>
            <person name="Submissions S."/>
        </authorList>
    </citation>
    <scope>NUCLEOTIDE SEQUENCE [LARGE SCALE GENOMIC DNA]</scope>
    <source>
        <strain evidence="13">DSM 17465</strain>
    </source>
</reference>
<evidence type="ECO:0000256" key="3">
    <source>
        <dbReference type="ARBA" id="ARBA00022448"/>
    </source>
</evidence>
<keyword evidence="6 11" id="KW-0812">Transmembrane</keyword>
<name>A0A1I7AWP0_9HYPH</name>
<proteinExistence type="predicted"/>
<evidence type="ECO:0000256" key="2">
    <source>
        <dbReference type="ARBA" id="ARBA00011262"/>
    </source>
</evidence>
<dbReference type="AlphaFoldDB" id="A0A1I7AWP0"/>
<feature type="transmembrane region" description="Helical" evidence="11">
    <location>
        <begin position="30"/>
        <end position="52"/>
    </location>
</feature>
<organism evidence="12 13">
    <name type="scientific">Pseudovibrio denitrificans</name>
    <dbReference type="NCBI Taxonomy" id="258256"/>
    <lineage>
        <taxon>Bacteria</taxon>
        <taxon>Pseudomonadati</taxon>
        <taxon>Pseudomonadota</taxon>
        <taxon>Alphaproteobacteria</taxon>
        <taxon>Hyphomicrobiales</taxon>
        <taxon>Stappiaceae</taxon>
        <taxon>Pseudovibrio</taxon>
    </lineage>
</organism>
<dbReference type="GO" id="GO:0005886">
    <property type="term" value="C:plasma membrane"/>
    <property type="evidence" value="ECO:0007669"/>
    <property type="project" value="UniProtKB-SubCell"/>
</dbReference>
<comment type="function">
    <text evidence="9">Part of the ABC transporter complex LsrABCD involved in autoinducer 2 (AI-2) import. Probably responsible for the translocation of the substrate across the membrane.</text>
</comment>
<evidence type="ECO:0000256" key="8">
    <source>
        <dbReference type="ARBA" id="ARBA00023136"/>
    </source>
</evidence>
<dbReference type="Pfam" id="PF02653">
    <property type="entry name" value="BPD_transp_2"/>
    <property type="match status" value="1"/>
</dbReference>
<keyword evidence="4" id="KW-1003">Cell membrane</keyword>
<dbReference type="PANTHER" id="PTHR32196:SF71">
    <property type="entry name" value="AUTOINDUCER 2 IMPORT SYSTEM PERMEASE PROTEIN LSRD"/>
    <property type="match status" value="1"/>
</dbReference>
<evidence type="ECO:0000256" key="11">
    <source>
        <dbReference type="SAM" id="Phobius"/>
    </source>
</evidence>
<feature type="transmembrane region" description="Helical" evidence="11">
    <location>
        <begin position="283"/>
        <end position="302"/>
    </location>
</feature>
<keyword evidence="7 11" id="KW-1133">Transmembrane helix</keyword>
<evidence type="ECO:0000256" key="5">
    <source>
        <dbReference type="ARBA" id="ARBA00022519"/>
    </source>
</evidence>
<dbReference type="InterPro" id="IPR001851">
    <property type="entry name" value="ABC_transp_permease"/>
</dbReference>
<keyword evidence="8 11" id="KW-0472">Membrane</keyword>
<dbReference type="RefSeq" id="WP_014283372.1">
    <property type="nucleotide sequence ID" value="NZ_FPBD01000003.1"/>
</dbReference>
<evidence type="ECO:0000256" key="1">
    <source>
        <dbReference type="ARBA" id="ARBA00004651"/>
    </source>
</evidence>
<evidence type="ECO:0000256" key="7">
    <source>
        <dbReference type="ARBA" id="ARBA00022989"/>
    </source>
</evidence>
<keyword evidence="5" id="KW-0997">Cell inner membrane</keyword>
<evidence type="ECO:0000256" key="10">
    <source>
        <dbReference type="ARBA" id="ARBA00039381"/>
    </source>
</evidence>
<gene>
    <name evidence="12" type="ORF">SAMN05444141_103434</name>
</gene>
<dbReference type="CDD" id="cd06579">
    <property type="entry name" value="TM_PBP1_transp_AraH_like"/>
    <property type="match status" value="1"/>
</dbReference>
<feature type="transmembrane region" description="Helical" evidence="11">
    <location>
        <begin position="58"/>
        <end position="79"/>
    </location>
</feature>
<keyword evidence="3" id="KW-0813">Transport</keyword>
<evidence type="ECO:0000256" key="6">
    <source>
        <dbReference type="ARBA" id="ARBA00022692"/>
    </source>
</evidence>
<sequence>MTETATTAGEQQVLKSPALRLGHFKNMREAGLLAIIITLCIVMSFASPYFLTWANIKAMLLSFSVEGIVVVGMTILLIVGGIDLSVGSVVCFAMVVGGKLFLMGMDPWLASGVAVVLCAGIGMLMGLCVTKIGLHHFIASLAFMVIVRGICLVITQGTPLSLYTLPAEFKFLGQGTVSGIPVVILIFFAIVLAFDILLRKATLFRKVFYTGSNEKAAAYSGIRTDKVKFWVTVLCATLAGVAGVIYMARFGAATPNFGVGMELNIIAAAVIGGASLNGGSGTILGAILGVVLLSVVSSSLILLDVSVYWQDLIRGCILLVAVALDHILHKKRA</sequence>
<dbReference type="PANTHER" id="PTHR32196">
    <property type="entry name" value="ABC TRANSPORTER PERMEASE PROTEIN YPHD-RELATED-RELATED"/>
    <property type="match status" value="1"/>
</dbReference>
<dbReference type="Proteomes" id="UP000183371">
    <property type="component" value="Unassembled WGS sequence"/>
</dbReference>
<evidence type="ECO:0000256" key="4">
    <source>
        <dbReference type="ARBA" id="ARBA00022475"/>
    </source>
</evidence>
<feature type="transmembrane region" description="Helical" evidence="11">
    <location>
        <begin position="108"/>
        <end position="130"/>
    </location>
</feature>
<feature type="transmembrane region" description="Helical" evidence="11">
    <location>
        <begin position="177"/>
        <end position="198"/>
    </location>
</feature>
<evidence type="ECO:0000256" key="9">
    <source>
        <dbReference type="ARBA" id="ARBA00025439"/>
    </source>
</evidence>
<evidence type="ECO:0000313" key="12">
    <source>
        <dbReference type="EMBL" id="SFT79352.1"/>
    </source>
</evidence>
<dbReference type="EMBL" id="FPBD01000003">
    <property type="protein sequence ID" value="SFT79352.1"/>
    <property type="molecule type" value="Genomic_DNA"/>
</dbReference>
<accession>A0A1I7AWP0</accession>
<evidence type="ECO:0000313" key="13">
    <source>
        <dbReference type="Proteomes" id="UP000183371"/>
    </source>
</evidence>
<protein>
    <recommendedName>
        <fullName evidence="10">Autoinducer 2 import system permease protein LsrD</fullName>
    </recommendedName>
</protein>
<dbReference type="GO" id="GO:0022857">
    <property type="term" value="F:transmembrane transporter activity"/>
    <property type="evidence" value="ECO:0007669"/>
    <property type="project" value="InterPro"/>
</dbReference>
<comment type="subcellular location">
    <subcellularLocation>
        <location evidence="1">Cell membrane</location>
        <topology evidence="1">Multi-pass membrane protein</topology>
    </subcellularLocation>
</comment>
<feature type="transmembrane region" description="Helical" evidence="11">
    <location>
        <begin position="229"/>
        <end position="251"/>
    </location>
</feature>